<feature type="compositionally biased region" description="Basic residues" evidence="8">
    <location>
        <begin position="505"/>
        <end position="515"/>
    </location>
</feature>
<evidence type="ECO:0000256" key="6">
    <source>
        <dbReference type="ARBA" id="ARBA00022840"/>
    </source>
</evidence>
<reference evidence="12" key="1">
    <citation type="submission" date="2018-06" db="EMBL/GenBank/DDBJ databases">
        <authorList>
            <person name="Guldener U."/>
        </authorList>
    </citation>
    <scope>NUCLEOTIDE SEQUENCE [LARGE SCALE GENOMIC DNA]</scope>
    <source>
        <strain evidence="12">UTAD17</strain>
    </source>
</reference>
<evidence type="ECO:0000259" key="10">
    <source>
        <dbReference type="PROSITE" id="PS51285"/>
    </source>
</evidence>
<dbReference type="SUPFAM" id="SSF56112">
    <property type="entry name" value="Protein kinase-like (PK-like)"/>
    <property type="match status" value="1"/>
</dbReference>
<name>A0A376B7Y9_9ASCO</name>
<feature type="region of interest" description="Disordered" evidence="8">
    <location>
        <begin position="490"/>
        <end position="520"/>
    </location>
</feature>
<dbReference type="InterPro" id="IPR045270">
    <property type="entry name" value="STKc_AGC"/>
</dbReference>
<dbReference type="InterPro" id="IPR017892">
    <property type="entry name" value="Pkinase_C"/>
</dbReference>
<dbReference type="Gene3D" id="3.30.200.20">
    <property type="entry name" value="Phosphorylase Kinase, domain 1"/>
    <property type="match status" value="1"/>
</dbReference>
<organism evidence="11 12">
    <name type="scientific">Saccharomycodes ludwigii</name>
    <dbReference type="NCBI Taxonomy" id="36035"/>
    <lineage>
        <taxon>Eukaryota</taxon>
        <taxon>Fungi</taxon>
        <taxon>Dikarya</taxon>
        <taxon>Ascomycota</taxon>
        <taxon>Saccharomycotina</taxon>
        <taxon>Saccharomycetes</taxon>
        <taxon>Saccharomycodales</taxon>
        <taxon>Saccharomycodaceae</taxon>
        <taxon>Saccharomycodes</taxon>
    </lineage>
</organism>
<feature type="region of interest" description="Disordered" evidence="8">
    <location>
        <begin position="168"/>
        <end position="191"/>
    </location>
</feature>
<evidence type="ECO:0000256" key="1">
    <source>
        <dbReference type="ARBA" id="ARBA00022527"/>
    </source>
</evidence>
<evidence type="ECO:0000256" key="4">
    <source>
        <dbReference type="ARBA" id="ARBA00022741"/>
    </source>
</evidence>
<dbReference type="InterPro" id="IPR017441">
    <property type="entry name" value="Protein_kinase_ATP_BS"/>
</dbReference>
<dbReference type="AlphaFoldDB" id="A0A376B7Y9"/>
<evidence type="ECO:0000256" key="7">
    <source>
        <dbReference type="PROSITE-ProRule" id="PRU10141"/>
    </source>
</evidence>
<accession>A0A376B7Y9</accession>
<evidence type="ECO:0000313" key="12">
    <source>
        <dbReference type="Proteomes" id="UP000262825"/>
    </source>
</evidence>
<dbReference type="FunFam" id="1.10.510.10:FF:000913">
    <property type="entry name" value="Non-specific serine/threonine protein kinase"/>
    <property type="match status" value="1"/>
</dbReference>
<dbReference type="PROSITE" id="PS50011">
    <property type="entry name" value="PROTEIN_KINASE_DOM"/>
    <property type="match status" value="1"/>
</dbReference>
<evidence type="ECO:0000256" key="2">
    <source>
        <dbReference type="ARBA" id="ARBA00022553"/>
    </source>
</evidence>
<dbReference type="InterPro" id="IPR011009">
    <property type="entry name" value="Kinase-like_dom_sf"/>
</dbReference>
<evidence type="ECO:0000256" key="3">
    <source>
        <dbReference type="ARBA" id="ARBA00022679"/>
    </source>
</evidence>
<proteinExistence type="predicted"/>
<keyword evidence="4 7" id="KW-0547">Nucleotide-binding</keyword>
<dbReference type="Proteomes" id="UP000262825">
    <property type="component" value="Unassembled WGS sequence"/>
</dbReference>
<keyword evidence="3" id="KW-0808">Transferase</keyword>
<evidence type="ECO:0000256" key="8">
    <source>
        <dbReference type="SAM" id="MobiDB-lite"/>
    </source>
</evidence>
<protein>
    <submittedName>
        <fullName evidence="11">Related to AGC kinase YPK3</fullName>
    </submittedName>
</protein>
<dbReference type="InterPro" id="IPR000719">
    <property type="entry name" value="Prot_kinase_dom"/>
</dbReference>
<dbReference type="PROSITE" id="PS00107">
    <property type="entry name" value="PROTEIN_KINASE_ATP"/>
    <property type="match status" value="1"/>
</dbReference>
<feature type="domain" description="AGC-kinase C-terminal" evidence="10">
    <location>
        <begin position="529"/>
        <end position="612"/>
    </location>
</feature>
<keyword evidence="6 7" id="KW-0067">ATP-binding</keyword>
<dbReference type="Gene3D" id="1.10.510.10">
    <property type="entry name" value="Transferase(Phosphotransferase) domain 1"/>
    <property type="match status" value="1"/>
</dbReference>
<dbReference type="GO" id="GO:0005524">
    <property type="term" value="F:ATP binding"/>
    <property type="evidence" value="ECO:0007669"/>
    <property type="project" value="UniProtKB-UniRule"/>
</dbReference>
<dbReference type="PROSITE" id="PS00108">
    <property type="entry name" value="PROTEIN_KINASE_ST"/>
    <property type="match status" value="1"/>
</dbReference>
<dbReference type="InterPro" id="IPR000961">
    <property type="entry name" value="AGC-kinase_C"/>
</dbReference>
<dbReference type="Pfam" id="PF00069">
    <property type="entry name" value="Pkinase"/>
    <property type="match status" value="1"/>
</dbReference>
<dbReference type="InterPro" id="IPR008271">
    <property type="entry name" value="Ser/Thr_kinase_AS"/>
</dbReference>
<sequence>MSIFSLDEEFSQLTVDGNCAILQDEQSTIIQQKKQEYHIEYQSNNDFAIGVQHKNLMSLNPTALPTTRTTPIIITHQATSSIEPIHTAAHGINIADTKSTTLNVTDTYSENNNSFKRNELKAIPIGPRSRRRSSMLSKLSINTPPNTTRILLMENSIKDNSCYMNENVFEEDDDDDDNDDDNDDDDHTIADDKIGHKHKHIKRKLTDFQPLRVLGKGAYGKVLLVRDHYNNKLYAMKQLKKAEIILIPDEAEGSQKQKDNIDNEGALQKRLERTFAERSILSSLEHPHIVKLFYSFHDNNKLYLLLQYIPGGELFYHLKNLGKLEEDAAAFYAAEISLALKFLHSKGIVYRDLKPENCLLNERGHLVLTDFGLSKQKTNEDGNNSSVNEEDDVETLHSIIGTPEYAAPEILQGIPYTRLCDWYSLGCIVYDMICGKPPYVGVNHKVILNKILKEKQVKLPFYLSEGMKDLLGALLKKDVNKRWNVDKYWKTIPNNNNNGNSNSGNRKRNRSKKSSPSKTTGFQQHFVFRKINWKNMEDGSLQQSSNGPIVPIINDWSLAENFDEEFTNQRLDSDITAPDTGVAPIGCNNTNNNNTVFKGFSYVASSSYLERYF</sequence>
<evidence type="ECO:0000259" key="9">
    <source>
        <dbReference type="PROSITE" id="PS50011"/>
    </source>
</evidence>
<keyword evidence="5 11" id="KW-0418">Kinase</keyword>
<feature type="compositionally biased region" description="Low complexity" evidence="8">
    <location>
        <begin position="493"/>
        <end position="504"/>
    </location>
</feature>
<dbReference type="PROSITE" id="PS51285">
    <property type="entry name" value="AGC_KINASE_CTER"/>
    <property type="match status" value="1"/>
</dbReference>
<dbReference type="SMART" id="SM00220">
    <property type="entry name" value="S_TKc"/>
    <property type="match status" value="1"/>
</dbReference>
<dbReference type="PANTHER" id="PTHR24351">
    <property type="entry name" value="RIBOSOMAL PROTEIN S6 KINASE"/>
    <property type="match status" value="1"/>
</dbReference>
<dbReference type="SMART" id="SM00133">
    <property type="entry name" value="S_TK_X"/>
    <property type="match status" value="1"/>
</dbReference>
<evidence type="ECO:0000313" key="11">
    <source>
        <dbReference type="EMBL" id="SSD60785.1"/>
    </source>
</evidence>
<dbReference type="EMBL" id="UFAJ01000452">
    <property type="protein sequence ID" value="SSD60785.1"/>
    <property type="molecule type" value="Genomic_DNA"/>
</dbReference>
<dbReference type="VEuPathDB" id="FungiDB:SCODWIG_02546"/>
<evidence type="ECO:0000256" key="5">
    <source>
        <dbReference type="ARBA" id="ARBA00022777"/>
    </source>
</evidence>
<dbReference type="CDD" id="cd05123">
    <property type="entry name" value="STKc_AGC"/>
    <property type="match status" value="1"/>
</dbReference>
<feature type="domain" description="Protein kinase" evidence="9">
    <location>
        <begin position="208"/>
        <end position="495"/>
    </location>
</feature>
<keyword evidence="2" id="KW-0597">Phosphoprotein</keyword>
<gene>
    <name evidence="11" type="ORF">SCODWIG_02546</name>
</gene>
<dbReference type="GO" id="GO:0004674">
    <property type="term" value="F:protein serine/threonine kinase activity"/>
    <property type="evidence" value="ECO:0007669"/>
    <property type="project" value="UniProtKB-KW"/>
</dbReference>
<keyword evidence="12" id="KW-1185">Reference proteome</keyword>
<keyword evidence="1" id="KW-0723">Serine/threonine-protein kinase</keyword>
<feature type="binding site" evidence="7">
    <location>
        <position position="237"/>
    </location>
    <ligand>
        <name>ATP</name>
        <dbReference type="ChEBI" id="CHEBI:30616"/>
    </ligand>
</feature>
<dbReference type="Pfam" id="PF00433">
    <property type="entry name" value="Pkinase_C"/>
    <property type="match status" value="1"/>
</dbReference>
<feature type="compositionally biased region" description="Acidic residues" evidence="8">
    <location>
        <begin position="168"/>
        <end position="186"/>
    </location>
</feature>